<dbReference type="InterPro" id="IPR036206">
    <property type="entry name" value="ThiamineP_synth_sf"/>
</dbReference>
<dbReference type="CDD" id="cd00564">
    <property type="entry name" value="TMP_TenI"/>
    <property type="match status" value="1"/>
</dbReference>
<accession>A0A916RIW6</accession>
<dbReference type="Proteomes" id="UP000596977">
    <property type="component" value="Unassembled WGS sequence"/>
</dbReference>
<protein>
    <submittedName>
        <fullName evidence="2">Thiamine phosphate synthase</fullName>
    </submittedName>
</protein>
<feature type="domain" description="Thiamine phosphate synthase/TenI" evidence="1">
    <location>
        <begin position="9"/>
        <end position="123"/>
    </location>
</feature>
<organism evidence="2 3">
    <name type="scientific">Pelagibacterium lentulum</name>
    <dbReference type="NCBI Taxonomy" id="2029865"/>
    <lineage>
        <taxon>Bacteria</taxon>
        <taxon>Pseudomonadati</taxon>
        <taxon>Pseudomonadota</taxon>
        <taxon>Alphaproteobacteria</taxon>
        <taxon>Hyphomicrobiales</taxon>
        <taxon>Devosiaceae</taxon>
        <taxon>Pelagibacterium</taxon>
    </lineage>
</organism>
<evidence type="ECO:0000313" key="3">
    <source>
        <dbReference type="Proteomes" id="UP000596977"/>
    </source>
</evidence>
<evidence type="ECO:0000313" key="2">
    <source>
        <dbReference type="EMBL" id="GGA58138.1"/>
    </source>
</evidence>
<dbReference type="InterPro" id="IPR013785">
    <property type="entry name" value="Aldolase_TIM"/>
</dbReference>
<proteinExistence type="predicted"/>
<dbReference type="EMBL" id="BMKB01000005">
    <property type="protein sequence ID" value="GGA58138.1"/>
    <property type="molecule type" value="Genomic_DNA"/>
</dbReference>
<dbReference type="AlphaFoldDB" id="A0A916RIW6"/>
<dbReference type="SUPFAM" id="SSF51391">
    <property type="entry name" value="Thiamin phosphate synthase"/>
    <property type="match status" value="1"/>
</dbReference>
<dbReference type="GO" id="GO:0009228">
    <property type="term" value="P:thiamine biosynthetic process"/>
    <property type="evidence" value="ECO:0007669"/>
    <property type="project" value="UniProtKB-KW"/>
</dbReference>
<gene>
    <name evidence="2" type="ORF">GCM10011499_30430</name>
</gene>
<dbReference type="InterPro" id="IPR022998">
    <property type="entry name" value="ThiamineP_synth_TenI"/>
</dbReference>
<name>A0A916RIW6_9HYPH</name>
<keyword evidence="3" id="KW-1185">Reference proteome</keyword>
<reference evidence="2 3" key="1">
    <citation type="journal article" date="2014" name="Int. J. Syst. Evol. Microbiol.">
        <title>Complete genome sequence of Corynebacterium casei LMG S-19264T (=DSM 44701T), isolated from a smear-ripened cheese.</title>
        <authorList>
            <consortium name="US DOE Joint Genome Institute (JGI-PGF)"/>
            <person name="Walter F."/>
            <person name="Albersmeier A."/>
            <person name="Kalinowski J."/>
            <person name="Ruckert C."/>
        </authorList>
    </citation>
    <scope>NUCLEOTIDE SEQUENCE [LARGE SCALE GENOMIC DNA]</scope>
    <source>
        <strain evidence="2 3">CGMCC 1.15896</strain>
    </source>
</reference>
<comment type="caution">
    <text evidence="2">The sequence shown here is derived from an EMBL/GenBank/DDBJ whole genome shotgun (WGS) entry which is preliminary data.</text>
</comment>
<dbReference type="Pfam" id="PF02581">
    <property type="entry name" value="TMP-TENI"/>
    <property type="match status" value="1"/>
</dbReference>
<sequence length="187" mass="20194">MIAPGQGTADDFRPALNSALEIVSISALLLKQGERSEEAYAQFVEAIAPLAQQKGVAVLLDNRPELVRALGVDGVHMTGGIKAVREALDALKPDFIVGTGDIGARHEAMLRGELEIDYLMFGDRQVPEWTGADLANWWAETFEVASVYLAENVDDPAIANLQSEFLGLPETMWSDTEALARLAEAGK</sequence>
<evidence type="ECO:0000259" key="1">
    <source>
        <dbReference type="Pfam" id="PF02581"/>
    </source>
</evidence>
<dbReference type="Gene3D" id="3.20.20.70">
    <property type="entry name" value="Aldolase class I"/>
    <property type="match status" value="1"/>
</dbReference>